<evidence type="ECO:0000256" key="7">
    <source>
        <dbReference type="ARBA" id="ARBA00022984"/>
    </source>
</evidence>
<evidence type="ECO:0000256" key="10">
    <source>
        <dbReference type="ARBA" id="ARBA00038367"/>
    </source>
</evidence>
<keyword evidence="4 12" id="KW-0132">Cell division</keyword>
<evidence type="ECO:0000256" key="8">
    <source>
        <dbReference type="ARBA" id="ARBA00023306"/>
    </source>
</evidence>
<name>A0ABT9VNP2_9BACI</name>
<keyword evidence="12" id="KW-0670">Pyruvate</keyword>
<dbReference type="CDD" id="cd01555">
    <property type="entry name" value="UdpNAET"/>
    <property type="match status" value="1"/>
</dbReference>
<dbReference type="SUPFAM" id="SSF55205">
    <property type="entry name" value="EPT/RTPC-like"/>
    <property type="match status" value="1"/>
</dbReference>
<comment type="pathway">
    <text evidence="2 12">Cell wall biogenesis; peptidoglycan biosynthesis.</text>
</comment>
<feature type="binding site" evidence="12">
    <location>
        <begin position="22"/>
        <end position="23"/>
    </location>
    <ligand>
        <name>phosphoenolpyruvate</name>
        <dbReference type="ChEBI" id="CHEBI:58702"/>
    </ligand>
</feature>
<feature type="active site" description="Proton donor" evidence="12">
    <location>
        <position position="117"/>
    </location>
</feature>
<feature type="binding site" evidence="12">
    <location>
        <begin position="122"/>
        <end position="126"/>
    </location>
    <ligand>
        <name>UDP-N-acetyl-alpha-D-glucosamine</name>
        <dbReference type="ChEBI" id="CHEBI:57705"/>
    </ligand>
</feature>
<evidence type="ECO:0000256" key="4">
    <source>
        <dbReference type="ARBA" id="ARBA00022618"/>
    </source>
</evidence>
<evidence type="ECO:0000313" key="14">
    <source>
        <dbReference type="EMBL" id="MDQ0162601.1"/>
    </source>
</evidence>
<evidence type="ECO:0000256" key="9">
    <source>
        <dbReference type="ARBA" id="ARBA00023316"/>
    </source>
</evidence>
<dbReference type="InterPro" id="IPR050068">
    <property type="entry name" value="MurA_subfamily"/>
</dbReference>
<dbReference type="EC" id="2.5.1.7" evidence="12"/>
<keyword evidence="15" id="KW-1185">Reference proteome</keyword>
<feature type="binding site" evidence="12">
    <location>
        <position position="93"/>
    </location>
    <ligand>
        <name>UDP-N-acetyl-alpha-D-glucosamine</name>
        <dbReference type="ChEBI" id="CHEBI:57705"/>
    </ligand>
</feature>
<keyword evidence="5 12" id="KW-0808">Transferase</keyword>
<dbReference type="EMBL" id="JAUSTR010000005">
    <property type="protein sequence ID" value="MDQ0162601.1"/>
    <property type="molecule type" value="Genomic_DNA"/>
</dbReference>
<evidence type="ECO:0000256" key="12">
    <source>
        <dbReference type="HAMAP-Rule" id="MF_00111"/>
    </source>
</evidence>
<evidence type="ECO:0000256" key="6">
    <source>
        <dbReference type="ARBA" id="ARBA00022960"/>
    </source>
</evidence>
<dbReference type="InterPro" id="IPR013792">
    <property type="entry name" value="RNA3'P_cycl/enolpyr_Trfase_a/b"/>
</dbReference>
<dbReference type="PANTHER" id="PTHR43783:SF1">
    <property type="entry name" value="UDP-N-ACETYLGLUCOSAMINE 1-CARBOXYVINYLTRANSFERASE"/>
    <property type="match status" value="1"/>
</dbReference>
<dbReference type="NCBIfam" id="TIGR01072">
    <property type="entry name" value="murA"/>
    <property type="match status" value="1"/>
</dbReference>
<dbReference type="InterPro" id="IPR036968">
    <property type="entry name" value="Enolpyruvate_Tfrase_sf"/>
</dbReference>
<evidence type="ECO:0000256" key="11">
    <source>
        <dbReference type="ARBA" id="ARBA00047527"/>
    </source>
</evidence>
<dbReference type="NCBIfam" id="NF006873">
    <property type="entry name" value="PRK09369.1"/>
    <property type="match status" value="1"/>
</dbReference>
<feature type="modified residue" description="2-(S-cysteinyl)pyruvic acid O-phosphothioketal" evidence="12">
    <location>
        <position position="117"/>
    </location>
</feature>
<dbReference type="Gene3D" id="3.65.10.10">
    <property type="entry name" value="Enolpyruvate transferase domain"/>
    <property type="match status" value="2"/>
</dbReference>
<comment type="similarity">
    <text evidence="10 12">Belongs to the EPSP synthase family. MurA subfamily.</text>
</comment>
<dbReference type="InterPro" id="IPR005750">
    <property type="entry name" value="UDP_GlcNAc_COvinyl_MurA"/>
</dbReference>
<keyword evidence="7 12" id="KW-0573">Peptidoglycan synthesis</keyword>
<evidence type="ECO:0000256" key="2">
    <source>
        <dbReference type="ARBA" id="ARBA00004752"/>
    </source>
</evidence>
<feature type="domain" description="Enolpyruvate transferase" evidence="13">
    <location>
        <begin position="6"/>
        <end position="407"/>
    </location>
</feature>
<feature type="binding site" evidence="12">
    <location>
        <position position="306"/>
    </location>
    <ligand>
        <name>UDP-N-acetyl-alpha-D-glucosamine</name>
        <dbReference type="ChEBI" id="CHEBI:57705"/>
    </ligand>
</feature>
<gene>
    <name evidence="12" type="primary">murA</name>
    <name evidence="14" type="ORF">J2S06_001678</name>
</gene>
<accession>A0ABT9VNP2</accession>
<dbReference type="PANTHER" id="PTHR43783">
    <property type="entry name" value="UDP-N-ACETYLGLUCOSAMINE 1-CARBOXYVINYLTRANSFERASE"/>
    <property type="match status" value="1"/>
</dbReference>
<comment type="function">
    <text evidence="12">Cell wall formation. Adds enolpyruvyl to UDP-N-acetylglucosamine.</text>
</comment>
<sequence>MEKIIVRGGRKLNGTVKVEGAKNAVLPVIAASLLATKGKSVICDVPALSDVYTINEVLRHLGAEVTFTGNQVMVDASRELLAEAPFEYVRKMRASVLVMGPLLARKGRARVALPGGCAIGSRPIDQHLKGFEAMGASIKVGNGFIDAEVNGRLRGSKIYLDFPSVGATENIVMAAALAEGTTIIENCAKEPEIVDLANYINSMGGKIRGAGTETIRIEGVDYLQGTQHTIIPDRIEAGTFMVAAAITGGNVLIKGAVPEHLTSLIAKMEEMGVTIIEEEDGLRVIGPDELKAVDLKTMPHPGFPTDMQSQMMALLLCANGTSMITETVFENRFMHVEEFRRMNGDIKIEGRSVIINGPVNLQGAEVAATDLRAAAALILAGLVAEGYTRVTELKHLDRGYVDFHKKLKALGADIDRVKEEQITIQEQKTVTDLNA</sequence>
<feature type="binding site" evidence="12">
    <location>
        <position position="328"/>
    </location>
    <ligand>
        <name>UDP-N-acetyl-alpha-D-glucosamine</name>
        <dbReference type="ChEBI" id="CHEBI:57705"/>
    </ligand>
</feature>
<evidence type="ECO:0000259" key="13">
    <source>
        <dbReference type="Pfam" id="PF00275"/>
    </source>
</evidence>
<evidence type="ECO:0000313" key="15">
    <source>
        <dbReference type="Proteomes" id="UP001225646"/>
    </source>
</evidence>
<keyword evidence="6 12" id="KW-0133">Cell shape</keyword>
<dbReference type="Proteomes" id="UP001225646">
    <property type="component" value="Unassembled WGS sequence"/>
</dbReference>
<dbReference type="RefSeq" id="WP_419151988.1">
    <property type="nucleotide sequence ID" value="NZ_JAUSTR010000005.1"/>
</dbReference>
<keyword evidence="3 12" id="KW-0963">Cytoplasm</keyword>
<comment type="catalytic activity">
    <reaction evidence="11 12">
        <text>phosphoenolpyruvate + UDP-N-acetyl-alpha-D-glucosamine = UDP-N-acetyl-3-O-(1-carboxyvinyl)-alpha-D-glucosamine + phosphate</text>
        <dbReference type="Rhea" id="RHEA:18681"/>
        <dbReference type="ChEBI" id="CHEBI:43474"/>
        <dbReference type="ChEBI" id="CHEBI:57705"/>
        <dbReference type="ChEBI" id="CHEBI:58702"/>
        <dbReference type="ChEBI" id="CHEBI:68483"/>
        <dbReference type="EC" id="2.5.1.7"/>
    </reaction>
</comment>
<protein>
    <recommendedName>
        <fullName evidence="12">UDP-N-acetylglucosamine 1-carboxyvinyltransferase</fullName>
        <ecNumber evidence="12">2.5.1.7</ecNumber>
    </recommendedName>
    <alternativeName>
        <fullName evidence="12">Enoylpyruvate transferase</fullName>
    </alternativeName>
    <alternativeName>
        <fullName evidence="12">UDP-N-acetylglucosamine enolpyruvyl transferase</fullName>
        <shortName evidence="12">EPT</shortName>
    </alternativeName>
</protein>
<dbReference type="InterPro" id="IPR001986">
    <property type="entry name" value="Enolpyruvate_Tfrase_dom"/>
</dbReference>
<keyword evidence="8 12" id="KW-0131">Cell cycle</keyword>
<evidence type="ECO:0000256" key="1">
    <source>
        <dbReference type="ARBA" id="ARBA00004496"/>
    </source>
</evidence>
<evidence type="ECO:0000256" key="3">
    <source>
        <dbReference type="ARBA" id="ARBA00022490"/>
    </source>
</evidence>
<dbReference type="HAMAP" id="MF_00111">
    <property type="entry name" value="MurA"/>
    <property type="match status" value="1"/>
</dbReference>
<comment type="subcellular location">
    <subcellularLocation>
        <location evidence="1 12">Cytoplasm</location>
    </subcellularLocation>
</comment>
<evidence type="ECO:0000256" key="5">
    <source>
        <dbReference type="ARBA" id="ARBA00022679"/>
    </source>
</evidence>
<comment type="caution">
    <text evidence="12">Lacks conserved residue(s) required for the propagation of feature annotation.</text>
</comment>
<comment type="caution">
    <text evidence="14">The sequence shown here is derived from an EMBL/GenBank/DDBJ whole genome shotgun (WGS) entry which is preliminary data.</text>
</comment>
<reference evidence="14 15" key="1">
    <citation type="submission" date="2023-07" db="EMBL/GenBank/DDBJ databases">
        <title>Genomic Encyclopedia of Type Strains, Phase IV (KMG-IV): sequencing the most valuable type-strain genomes for metagenomic binning, comparative biology and taxonomic classification.</title>
        <authorList>
            <person name="Goeker M."/>
        </authorList>
    </citation>
    <scope>NUCLEOTIDE SEQUENCE [LARGE SCALE GENOMIC DNA]</scope>
    <source>
        <strain evidence="14 15">DSM 19092</strain>
    </source>
</reference>
<organism evidence="14 15">
    <name type="scientific">Aeribacillus alveayuensis</name>
    <dbReference type="NCBI Taxonomy" id="279215"/>
    <lineage>
        <taxon>Bacteria</taxon>
        <taxon>Bacillati</taxon>
        <taxon>Bacillota</taxon>
        <taxon>Bacilli</taxon>
        <taxon>Bacillales</taxon>
        <taxon>Bacillaceae</taxon>
        <taxon>Aeribacillus</taxon>
    </lineage>
</organism>
<proteinExistence type="inferred from homology"/>
<keyword evidence="9 12" id="KW-0961">Cell wall biogenesis/degradation</keyword>
<dbReference type="GO" id="GO:0008760">
    <property type="term" value="F:UDP-N-acetylglucosamine 1-carboxyvinyltransferase activity"/>
    <property type="evidence" value="ECO:0007669"/>
    <property type="project" value="UniProtKB-EC"/>
</dbReference>
<dbReference type="Pfam" id="PF00275">
    <property type="entry name" value="EPSP_synthase"/>
    <property type="match status" value="1"/>
</dbReference>